<dbReference type="PANTHER" id="PTHR33397:SF5">
    <property type="entry name" value="RNASE YUTE-RELATED"/>
    <property type="match status" value="1"/>
</dbReference>
<name>A0A8J6TPF2_9BACT</name>
<keyword evidence="2" id="KW-0540">Nuclease</keyword>
<keyword evidence="3" id="KW-0378">Hydrolase</keyword>
<dbReference type="PANTHER" id="PTHR33397">
    <property type="entry name" value="UPF0331 PROTEIN YUTE"/>
    <property type="match status" value="1"/>
</dbReference>
<keyword evidence="1" id="KW-1277">Toxin-antitoxin system</keyword>
<comment type="similarity">
    <text evidence="4">Belongs to the HepT RNase toxin family.</text>
</comment>
<dbReference type="GO" id="GO:0110001">
    <property type="term" value="C:toxin-antitoxin complex"/>
    <property type="evidence" value="ECO:0007669"/>
    <property type="project" value="InterPro"/>
</dbReference>
<evidence type="ECO:0000313" key="6">
    <source>
        <dbReference type="Proteomes" id="UP000605201"/>
    </source>
</evidence>
<protein>
    <submittedName>
        <fullName evidence="5">DUF86 domain-containing protein</fullName>
    </submittedName>
</protein>
<dbReference type="AlphaFoldDB" id="A0A8J6TPF2"/>
<dbReference type="Proteomes" id="UP000605201">
    <property type="component" value="Unassembled WGS sequence"/>
</dbReference>
<dbReference type="InterPro" id="IPR052379">
    <property type="entry name" value="Type_VII_TA_RNase"/>
</dbReference>
<dbReference type="GO" id="GO:0004540">
    <property type="term" value="F:RNA nuclease activity"/>
    <property type="evidence" value="ECO:0007669"/>
    <property type="project" value="InterPro"/>
</dbReference>
<dbReference type="Gene3D" id="1.20.120.580">
    <property type="entry name" value="bsu32300-like"/>
    <property type="match status" value="1"/>
</dbReference>
<proteinExistence type="inferred from homology"/>
<evidence type="ECO:0000256" key="4">
    <source>
        <dbReference type="ARBA" id="ARBA00024207"/>
    </source>
</evidence>
<accession>A0A8J6TPF2</accession>
<dbReference type="NCBIfam" id="NF047751">
    <property type="entry name" value="HepT_toxin"/>
    <property type="match status" value="1"/>
</dbReference>
<evidence type="ECO:0000256" key="3">
    <source>
        <dbReference type="ARBA" id="ARBA00022801"/>
    </source>
</evidence>
<comment type="caution">
    <text evidence="5">The sequence shown here is derived from an EMBL/GenBank/DDBJ whole genome shotgun (WGS) entry which is preliminary data.</text>
</comment>
<dbReference type="InterPro" id="IPR008201">
    <property type="entry name" value="HepT-like"/>
</dbReference>
<gene>
    <name evidence="5" type="ORF">H8D96_01090</name>
</gene>
<evidence type="ECO:0000256" key="2">
    <source>
        <dbReference type="ARBA" id="ARBA00022722"/>
    </source>
</evidence>
<dbReference type="Pfam" id="PF01934">
    <property type="entry name" value="HepT-like"/>
    <property type="match status" value="1"/>
</dbReference>
<dbReference type="GO" id="GO:0016787">
    <property type="term" value="F:hydrolase activity"/>
    <property type="evidence" value="ECO:0007669"/>
    <property type="project" value="UniProtKB-KW"/>
</dbReference>
<dbReference type="InterPro" id="IPR037038">
    <property type="entry name" value="HepT-like_sf"/>
</dbReference>
<evidence type="ECO:0000313" key="5">
    <source>
        <dbReference type="EMBL" id="MBC8430492.1"/>
    </source>
</evidence>
<sequence length="145" mass="17589">MMDDRIKEHLKRLNKYYLTLLEIQKLEKETFMQEDLYRASSERYLQIAIESCLNIGNRLISLYQFKKPVDTPETYADIFIGMQKLGVFDDDFGQRLVKMAKFRNRLVHLYWEIDAETLYRFIKNDLEDFKLFEKNIVEYLNKNPL</sequence>
<reference evidence="5 6" key="1">
    <citation type="submission" date="2020-08" db="EMBL/GenBank/DDBJ databases">
        <title>Bridging the membrane lipid divide: bacteria of the FCB group superphylum have the potential to synthesize archaeal ether lipids.</title>
        <authorList>
            <person name="Villanueva L."/>
            <person name="Von Meijenfeldt F.A.B."/>
            <person name="Westbye A.B."/>
            <person name="Yadav S."/>
            <person name="Hopmans E.C."/>
            <person name="Dutilh B.E."/>
            <person name="Sinninghe Damste J.S."/>
        </authorList>
    </citation>
    <scope>NUCLEOTIDE SEQUENCE [LARGE SCALE GENOMIC DNA]</scope>
    <source>
        <strain evidence="5">NIOZ-UU17</strain>
    </source>
</reference>
<dbReference type="SUPFAM" id="SSF81593">
    <property type="entry name" value="Nucleotidyltransferase substrate binding subunit/domain"/>
    <property type="match status" value="1"/>
</dbReference>
<organism evidence="5 6">
    <name type="scientific">Candidatus Desulfatibia vada</name>
    <dbReference type="NCBI Taxonomy" id="2841696"/>
    <lineage>
        <taxon>Bacteria</taxon>
        <taxon>Pseudomonadati</taxon>
        <taxon>Thermodesulfobacteriota</taxon>
        <taxon>Desulfobacteria</taxon>
        <taxon>Desulfobacterales</taxon>
        <taxon>Desulfobacterales incertae sedis</taxon>
        <taxon>Candidatus Desulfatibia</taxon>
    </lineage>
</organism>
<dbReference type="EMBL" id="JACNIG010000047">
    <property type="protein sequence ID" value="MBC8430492.1"/>
    <property type="molecule type" value="Genomic_DNA"/>
</dbReference>
<evidence type="ECO:0000256" key="1">
    <source>
        <dbReference type="ARBA" id="ARBA00022649"/>
    </source>
</evidence>